<organism evidence="1 2">
    <name type="scientific">Fadolivirus FV1/VV64</name>
    <dbReference type="NCBI Taxonomy" id="3070911"/>
    <lineage>
        <taxon>Viruses</taxon>
        <taxon>Varidnaviria</taxon>
        <taxon>Bamfordvirae</taxon>
        <taxon>Nucleocytoviricota</taxon>
        <taxon>Megaviricetes</taxon>
        <taxon>Imitervirales</taxon>
        <taxon>Mimiviridae</taxon>
        <taxon>Klosneuvirinae</taxon>
        <taxon>Fadolivirus</taxon>
        <taxon>Fadolivirus algeromassiliense</taxon>
    </lineage>
</organism>
<evidence type="ECO:0000313" key="1">
    <source>
        <dbReference type="EMBL" id="QKF94683.1"/>
    </source>
</evidence>
<keyword evidence="2" id="KW-1185">Reference proteome</keyword>
<name>A0A7D3QV88_9VIRU</name>
<sequence>MSSNKDKCSNPKPCGGKCYLTQKEHCEHRCDITAEKNLLNLTYLTEGSGISEPDVSATFEIVIFNRSNCKLSNLSICDSFMGLQPNTFGSTGDFGGEVRPYFTNVSVTCCSATIFPNNFDQIVAGGGELINKSISYVPANSLCSLIVRITGRGFRLPQLPDQNQQLPFGETPAITMCVQNTAIIRGNVTKKNDCGCVITVPIFPLYVKSGEKQAVNIKYNLTQLTQ</sequence>
<proteinExistence type="predicted"/>
<evidence type="ECO:0000313" key="2">
    <source>
        <dbReference type="Proteomes" id="UP001162001"/>
    </source>
</evidence>
<dbReference type="Proteomes" id="UP001162001">
    <property type="component" value="Segment"/>
</dbReference>
<reference evidence="1 2" key="1">
    <citation type="submission" date="2020-04" db="EMBL/GenBank/DDBJ databases">
        <title>Advantages and limits of metagenomic assembly and binning of a giant virus.</title>
        <authorList>
            <person name="Schulz F."/>
            <person name="Andreani J."/>
            <person name="Francis R."/>
            <person name="Boudjemaa H."/>
            <person name="Bou Khalil J.Y."/>
            <person name="Lee J."/>
            <person name="La Scola B."/>
            <person name="Woyke T."/>
        </authorList>
    </citation>
    <scope>NUCLEOTIDE SEQUENCE [LARGE SCALE GENOMIC DNA]</scope>
    <source>
        <strain evidence="1 2">FV1/VV64</strain>
    </source>
</reference>
<dbReference type="EMBL" id="MT418680">
    <property type="protein sequence ID" value="QKF94683.1"/>
    <property type="molecule type" value="Genomic_DNA"/>
</dbReference>
<accession>A0A7D3QV88</accession>
<protein>
    <submittedName>
        <fullName evidence="1">Uncharacterized protein</fullName>
    </submittedName>
</protein>
<gene>
    <name evidence="1" type="ORF">Fadolivirus_1_1225</name>
</gene>